<sequence>MRTVGRPISLTSTSSPKRGGLCPRELVRRCVEGVQARGGLCPRELVRRCVEGVQARGGLCPRELVGAAVRVRGSRWVRRQRGRPRKRGVRAR</sequence>
<protein>
    <submittedName>
        <fullName evidence="2">Uncharacterized protein</fullName>
    </submittedName>
</protein>
<name>A0A511Z1F4_9CELL</name>
<comment type="caution">
    <text evidence="2">The sequence shown here is derived from an EMBL/GenBank/DDBJ whole genome shotgun (WGS) entry which is preliminary data.</text>
</comment>
<dbReference type="Proteomes" id="UP000321484">
    <property type="component" value="Unassembled WGS sequence"/>
</dbReference>
<organism evidence="2 3">
    <name type="scientific">Actinotalea fermentans</name>
    <dbReference type="NCBI Taxonomy" id="43671"/>
    <lineage>
        <taxon>Bacteria</taxon>
        <taxon>Bacillati</taxon>
        <taxon>Actinomycetota</taxon>
        <taxon>Actinomycetes</taxon>
        <taxon>Micrococcales</taxon>
        <taxon>Cellulomonadaceae</taxon>
        <taxon>Actinotalea</taxon>
    </lineage>
</organism>
<keyword evidence="3" id="KW-1185">Reference proteome</keyword>
<evidence type="ECO:0000256" key="1">
    <source>
        <dbReference type="SAM" id="MobiDB-lite"/>
    </source>
</evidence>
<dbReference type="EMBL" id="BJYK01000010">
    <property type="protein sequence ID" value="GEN81272.1"/>
    <property type="molecule type" value="Genomic_DNA"/>
</dbReference>
<reference evidence="2 3" key="1">
    <citation type="submission" date="2019-07" db="EMBL/GenBank/DDBJ databases">
        <title>Whole genome shotgun sequence of Actinotalea fermentans NBRC 105374.</title>
        <authorList>
            <person name="Hosoyama A."/>
            <person name="Uohara A."/>
            <person name="Ohji S."/>
            <person name="Ichikawa N."/>
        </authorList>
    </citation>
    <scope>NUCLEOTIDE SEQUENCE [LARGE SCALE GENOMIC DNA]</scope>
    <source>
        <strain evidence="2 3">NBRC 105374</strain>
    </source>
</reference>
<dbReference type="AlphaFoldDB" id="A0A511Z1F4"/>
<evidence type="ECO:0000313" key="2">
    <source>
        <dbReference type="EMBL" id="GEN81272.1"/>
    </source>
</evidence>
<feature type="region of interest" description="Disordered" evidence="1">
    <location>
        <begin position="1"/>
        <end position="20"/>
    </location>
</feature>
<accession>A0A511Z1F4</accession>
<evidence type="ECO:0000313" key="3">
    <source>
        <dbReference type="Proteomes" id="UP000321484"/>
    </source>
</evidence>
<proteinExistence type="predicted"/>
<gene>
    <name evidence="2" type="ORF">AFE02nite_30060</name>
</gene>